<dbReference type="PROSITE" id="PS50805">
    <property type="entry name" value="KRAB"/>
    <property type="match status" value="1"/>
</dbReference>
<feature type="compositionally biased region" description="Basic and acidic residues" evidence="1">
    <location>
        <begin position="64"/>
        <end position="74"/>
    </location>
</feature>
<reference evidence="3" key="1">
    <citation type="submission" date="2019-10" db="EMBL/GenBank/DDBJ databases">
        <title>The sequence and de novo assembly of the wild yak genome.</title>
        <authorList>
            <person name="Liu Y."/>
        </authorList>
    </citation>
    <scope>NUCLEOTIDE SEQUENCE [LARGE SCALE GENOMIC DNA]</scope>
    <source>
        <strain evidence="3">WY2019</strain>
    </source>
</reference>
<dbReference type="AlphaFoldDB" id="A0A6B0S572"/>
<feature type="compositionally biased region" description="Polar residues" evidence="1">
    <location>
        <begin position="86"/>
        <end position="107"/>
    </location>
</feature>
<organism evidence="3 4">
    <name type="scientific">Bos mutus</name>
    <name type="common">wild yak</name>
    <dbReference type="NCBI Taxonomy" id="72004"/>
    <lineage>
        <taxon>Eukaryota</taxon>
        <taxon>Metazoa</taxon>
        <taxon>Chordata</taxon>
        <taxon>Craniata</taxon>
        <taxon>Vertebrata</taxon>
        <taxon>Euteleostomi</taxon>
        <taxon>Mammalia</taxon>
        <taxon>Eutheria</taxon>
        <taxon>Laurasiatheria</taxon>
        <taxon>Artiodactyla</taxon>
        <taxon>Ruminantia</taxon>
        <taxon>Pecora</taxon>
        <taxon>Bovidae</taxon>
        <taxon>Bovinae</taxon>
        <taxon>Bos</taxon>
    </lineage>
</organism>
<comment type="caution">
    <text evidence="3">The sequence shown here is derived from an EMBL/GenBank/DDBJ whole genome shotgun (WGS) entry which is preliminary data.</text>
</comment>
<gene>
    <name evidence="3" type="ORF">E5288_WYG007430</name>
</gene>
<keyword evidence="4" id="KW-1185">Reference proteome</keyword>
<dbReference type="InterPro" id="IPR001909">
    <property type="entry name" value="KRAB"/>
</dbReference>
<dbReference type="Proteomes" id="UP000322234">
    <property type="component" value="Unassembled WGS sequence"/>
</dbReference>
<dbReference type="GO" id="GO:0006355">
    <property type="term" value="P:regulation of DNA-templated transcription"/>
    <property type="evidence" value="ECO:0007669"/>
    <property type="project" value="InterPro"/>
</dbReference>
<dbReference type="EMBL" id="VBQZ03000199">
    <property type="protein sequence ID" value="MXQ97708.1"/>
    <property type="molecule type" value="Genomic_DNA"/>
</dbReference>
<accession>A0A6B0S572</accession>
<feature type="region of interest" description="Disordered" evidence="1">
    <location>
        <begin position="60"/>
        <end position="112"/>
    </location>
</feature>
<evidence type="ECO:0000313" key="3">
    <source>
        <dbReference type="EMBL" id="MXQ97708.1"/>
    </source>
</evidence>
<protein>
    <recommendedName>
        <fullName evidence="2">KRAB domain-containing protein</fullName>
    </recommendedName>
</protein>
<sequence>MRALLCSSRVTLGLAWPSGESGELGFRGEARCPVPRPELIYRLEHGQELWTVKRDLSRSTCAGDKGKPKTRESTTSEPSLFEGASVQEQLTQRVSEDSQLGQINNQEEPLERHEGCLRPEIEPQNGKLPGNPSCERGSLGTAGGVCSRIVEEQVPLGGAVHDRDSCGSDALCDSSVHCLSSPIMSLSHQ</sequence>
<name>A0A6B0S572_9CETA</name>
<evidence type="ECO:0000313" key="4">
    <source>
        <dbReference type="Proteomes" id="UP000322234"/>
    </source>
</evidence>
<evidence type="ECO:0000259" key="2">
    <source>
        <dbReference type="PROSITE" id="PS50805"/>
    </source>
</evidence>
<proteinExistence type="predicted"/>
<evidence type="ECO:0000256" key="1">
    <source>
        <dbReference type="SAM" id="MobiDB-lite"/>
    </source>
</evidence>
<feature type="domain" description="KRAB" evidence="2">
    <location>
        <begin position="1"/>
        <end position="62"/>
    </location>
</feature>